<evidence type="ECO:0000259" key="12">
    <source>
        <dbReference type="PROSITE" id="PS50109"/>
    </source>
</evidence>
<dbReference type="Proteomes" id="UP000078503">
    <property type="component" value="Unassembled WGS sequence"/>
</dbReference>
<dbReference type="InterPro" id="IPR003660">
    <property type="entry name" value="HAMP_dom"/>
</dbReference>
<dbReference type="EMBL" id="LVHF01000029">
    <property type="protein sequence ID" value="OAN13165.1"/>
    <property type="molecule type" value="Genomic_DNA"/>
</dbReference>
<dbReference type="SUPFAM" id="SSF55874">
    <property type="entry name" value="ATPase domain of HSP90 chaperone/DNA topoisomerase II/histidine kinase"/>
    <property type="match status" value="1"/>
</dbReference>
<keyword evidence="8 11" id="KW-1133">Transmembrane helix</keyword>
<comment type="caution">
    <text evidence="14">The sequence shown here is derived from an EMBL/GenBank/DDBJ whole genome shotgun (WGS) entry which is preliminary data.</text>
</comment>
<evidence type="ECO:0000256" key="2">
    <source>
        <dbReference type="ARBA" id="ARBA00004370"/>
    </source>
</evidence>
<dbReference type="PANTHER" id="PTHR45436">
    <property type="entry name" value="SENSOR HISTIDINE KINASE YKOH"/>
    <property type="match status" value="1"/>
</dbReference>
<dbReference type="EC" id="2.7.13.3" evidence="3"/>
<protein>
    <recommendedName>
        <fullName evidence="3">histidine kinase</fullName>
        <ecNumber evidence="3">2.7.13.3</ecNumber>
    </recommendedName>
</protein>
<evidence type="ECO:0000256" key="3">
    <source>
        <dbReference type="ARBA" id="ARBA00012438"/>
    </source>
</evidence>
<keyword evidence="15" id="KW-1185">Reference proteome</keyword>
<keyword evidence="4" id="KW-0597">Phosphoprotein</keyword>
<feature type="domain" description="Histidine kinase" evidence="12">
    <location>
        <begin position="242"/>
        <end position="447"/>
    </location>
</feature>
<dbReference type="RefSeq" id="WP_068333336.1">
    <property type="nucleotide sequence ID" value="NZ_LVHF01000029.1"/>
</dbReference>
<dbReference type="InterPro" id="IPR003594">
    <property type="entry name" value="HATPase_dom"/>
</dbReference>
<keyword evidence="9" id="KW-0902">Two-component regulatory system</keyword>
<dbReference type="Gene3D" id="1.10.287.130">
    <property type="match status" value="1"/>
</dbReference>
<sequence length="448" mass="49983">MLIANMLKPSSLRSRLLFAAALWLFLIVAAAGYIVPNFIHNYLVDQEKSQLYLYLDEVTALADTDANGKITLSGTMSNPRFQSPYSGLYWSLTSNNAQLRSRSLWDSRITGDEEEGYRGPNQQDLLTVSRNIYLPDLDDPVSLIIAIDKSRLNQTIKELNHGLWLLLLVMAIGVLTLTWLQVSWSLLPLKKLRTNLKQVREGETTELKDNYPTEVQPVIDDLNALLFHYQELLERARNQSGNLSHALKTPIAILNNEVTVLPDDAKAKLVPAINQLQQHIDYHLGRARMAGAANILAAKTAPSPRIDAISLAMDKVYSHREVILVNEVESDVLVAVEARDLDEIIGNLIENSYKWAKSLIRVYLAPHDDKDNQLLIHLVIEDDGPGIDEAGCKEVLKRGVRLDETTPGTGLGLNIANELTHSYRGELTLSRSQLGGLRVDLLLPIPRG</sequence>
<keyword evidence="5" id="KW-0808">Transferase</keyword>
<gene>
    <name evidence="14" type="ORF">A3K86_16020</name>
</gene>
<dbReference type="PANTHER" id="PTHR45436:SF5">
    <property type="entry name" value="SENSOR HISTIDINE KINASE TRCS"/>
    <property type="match status" value="1"/>
</dbReference>
<dbReference type="InterPro" id="IPR036890">
    <property type="entry name" value="HATPase_C_sf"/>
</dbReference>
<evidence type="ECO:0000313" key="15">
    <source>
        <dbReference type="Proteomes" id="UP000078503"/>
    </source>
</evidence>
<keyword evidence="7 14" id="KW-0418">Kinase</keyword>
<accession>A0A178K863</accession>
<dbReference type="Gene3D" id="3.30.565.10">
    <property type="entry name" value="Histidine kinase-like ATPase, C-terminal domain"/>
    <property type="match status" value="1"/>
</dbReference>
<reference evidence="14 15" key="1">
    <citation type="submission" date="2016-03" db="EMBL/GenBank/DDBJ databases">
        <title>Photobacterium proteolyticum sp. nov. a protease producing bacterium isolated from ocean sediments of Laizhou Bay.</title>
        <authorList>
            <person name="Li Y."/>
        </authorList>
    </citation>
    <scope>NUCLEOTIDE SEQUENCE [LARGE SCALE GENOMIC DNA]</scope>
    <source>
        <strain evidence="14 15">R-40508</strain>
    </source>
</reference>
<dbReference type="Pfam" id="PF02518">
    <property type="entry name" value="HATPase_c"/>
    <property type="match status" value="1"/>
</dbReference>
<dbReference type="PRINTS" id="PR00344">
    <property type="entry name" value="BCTRLSENSOR"/>
</dbReference>
<dbReference type="GO" id="GO:0005886">
    <property type="term" value="C:plasma membrane"/>
    <property type="evidence" value="ECO:0007669"/>
    <property type="project" value="TreeGrafter"/>
</dbReference>
<organism evidence="14 15">
    <name type="scientific">Photobacterium jeanii</name>
    <dbReference type="NCBI Taxonomy" id="858640"/>
    <lineage>
        <taxon>Bacteria</taxon>
        <taxon>Pseudomonadati</taxon>
        <taxon>Pseudomonadota</taxon>
        <taxon>Gammaproteobacteria</taxon>
        <taxon>Vibrionales</taxon>
        <taxon>Vibrionaceae</taxon>
        <taxon>Photobacterium</taxon>
    </lineage>
</organism>
<dbReference type="OrthoDB" id="9809567at2"/>
<evidence type="ECO:0000256" key="10">
    <source>
        <dbReference type="ARBA" id="ARBA00023136"/>
    </source>
</evidence>
<keyword evidence="10 11" id="KW-0472">Membrane</keyword>
<dbReference type="AlphaFoldDB" id="A0A178K863"/>
<comment type="subcellular location">
    <subcellularLocation>
        <location evidence="2">Membrane</location>
    </subcellularLocation>
</comment>
<evidence type="ECO:0000256" key="5">
    <source>
        <dbReference type="ARBA" id="ARBA00022679"/>
    </source>
</evidence>
<evidence type="ECO:0000256" key="9">
    <source>
        <dbReference type="ARBA" id="ARBA00023012"/>
    </source>
</evidence>
<keyword evidence="6 11" id="KW-0812">Transmembrane</keyword>
<feature type="transmembrane region" description="Helical" evidence="11">
    <location>
        <begin position="163"/>
        <end position="187"/>
    </location>
</feature>
<comment type="catalytic activity">
    <reaction evidence="1">
        <text>ATP + protein L-histidine = ADP + protein N-phospho-L-histidine.</text>
        <dbReference type="EC" id="2.7.13.3"/>
    </reaction>
</comment>
<evidence type="ECO:0000256" key="6">
    <source>
        <dbReference type="ARBA" id="ARBA00022692"/>
    </source>
</evidence>
<dbReference type="InterPro" id="IPR004358">
    <property type="entry name" value="Sig_transdc_His_kin-like_C"/>
</dbReference>
<dbReference type="PROSITE" id="PS50885">
    <property type="entry name" value="HAMP"/>
    <property type="match status" value="1"/>
</dbReference>
<dbReference type="PROSITE" id="PS50109">
    <property type="entry name" value="HIS_KIN"/>
    <property type="match status" value="1"/>
</dbReference>
<dbReference type="STRING" id="858640.A3K86_16020"/>
<dbReference type="InterPro" id="IPR005467">
    <property type="entry name" value="His_kinase_dom"/>
</dbReference>
<evidence type="ECO:0000256" key="7">
    <source>
        <dbReference type="ARBA" id="ARBA00022777"/>
    </source>
</evidence>
<evidence type="ECO:0000313" key="14">
    <source>
        <dbReference type="EMBL" id="OAN13165.1"/>
    </source>
</evidence>
<proteinExistence type="predicted"/>
<name>A0A178K863_9GAMM</name>
<dbReference type="GO" id="GO:0004673">
    <property type="term" value="F:protein histidine kinase activity"/>
    <property type="evidence" value="ECO:0007669"/>
    <property type="project" value="UniProtKB-EC"/>
</dbReference>
<dbReference type="InterPro" id="IPR050428">
    <property type="entry name" value="TCS_sensor_his_kinase"/>
</dbReference>
<evidence type="ECO:0000256" key="11">
    <source>
        <dbReference type="SAM" id="Phobius"/>
    </source>
</evidence>
<evidence type="ECO:0000256" key="1">
    <source>
        <dbReference type="ARBA" id="ARBA00000085"/>
    </source>
</evidence>
<feature type="domain" description="HAMP" evidence="13">
    <location>
        <begin position="183"/>
        <end position="234"/>
    </location>
</feature>
<evidence type="ECO:0000256" key="8">
    <source>
        <dbReference type="ARBA" id="ARBA00022989"/>
    </source>
</evidence>
<evidence type="ECO:0000256" key="4">
    <source>
        <dbReference type="ARBA" id="ARBA00022553"/>
    </source>
</evidence>
<evidence type="ECO:0000259" key="13">
    <source>
        <dbReference type="PROSITE" id="PS50885"/>
    </source>
</evidence>
<dbReference type="SMART" id="SM00387">
    <property type="entry name" value="HATPase_c"/>
    <property type="match status" value="1"/>
</dbReference>
<dbReference type="GO" id="GO:0000160">
    <property type="term" value="P:phosphorelay signal transduction system"/>
    <property type="evidence" value="ECO:0007669"/>
    <property type="project" value="UniProtKB-KW"/>
</dbReference>